<dbReference type="Pfam" id="PF04910">
    <property type="entry name" value="Tcf25"/>
    <property type="match status" value="1"/>
</dbReference>
<dbReference type="GO" id="GO:1990112">
    <property type="term" value="C:RQC complex"/>
    <property type="evidence" value="ECO:0007669"/>
    <property type="project" value="TreeGrafter"/>
</dbReference>
<gene>
    <name evidence="2" type="ORF">SARC_04427</name>
</gene>
<accession>A0A0L0G2H1</accession>
<dbReference type="OrthoDB" id="205993at2759"/>
<dbReference type="eggNOG" id="KOG2422">
    <property type="taxonomic scope" value="Eukaryota"/>
</dbReference>
<name>A0A0L0G2H1_9EUKA</name>
<protein>
    <recommendedName>
        <fullName evidence="4">Transcription factor 25</fullName>
    </recommendedName>
</protein>
<dbReference type="STRING" id="667725.A0A0L0G2H1"/>
<feature type="region of interest" description="Disordered" evidence="1">
    <location>
        <begin position="126"/>
        <end position="147"/>
    </location>
</feature>
<dbReference type="EMBL" id="KQ241843">
    <property type="protein sequence ID" value="KNC83332.1"/>
    <property type="molecule type" value="Genomic_DNA"/>
</dbReference>
<evidence type="ECO:0000313" key="3">
    <source>
        <dbReference type="Proteomes" id="UP000054560"/>
    </source>
</evidence>
<feature type="compositionally biased region" description="Basic residues" evidence="1">
    <location>
        <begin position="81"/>
        <end position="94"/>
    </location>
</feature>
<feature type="region of interest" description="Disordered" evidence="1">
    <location>
        <begin position="1"/>
        <end position="111"/>
    </location>
</feature>
<sequence>MSSRAFKRAQQAQQLQQESVQHDAEDESDDESPVVSKKPGNAFAMFLATDGDGAQSDDDDDGPESITDEEIDKQPEPNPNARKKKTKKKKKGRHAASVTVNSVPDDEQEALSDDDLDAQLKKMELLDQQTNVQDEQSPKEKRGKSETERYNVVAVNRNFLNPENEMRRLFGSSTINEQARNRTGNRTRYIRKFWLCQPKPTWPPWANPGLHMEKELGAEDDALYSFKHGKAYKEVEKVFLQAVDSLDPNNIVAILNRHPCHIDSLLQLAEVCNIQGDRQTAADLIERVLYIHESCLHSRFRMGDPQTSKLLYRNYENRGFFLGLYHHSEKLAQKGCWRTALEVCKVLYSLEERDPLGSLLLIDCYALQSREYQWLLQFDRANKDRHLHLLPNFAFSLALAAFQAEWDQRHELGSDVSGGVVLAGDTDSTTLLENALLMFPDMLAPLVAAAEIEINTTLLFNPFFRETIASSTIGNADRAILGQIQLYVARTSKPWKEPMVAPWVRATMAGVVAKINSKPALVDENRLLRESAFNGEGSRDIARHIVLSGNPEALATLPDEVKNESTRMFDPLPPLDGISPYKQQHSALITDSTQSALNLFLRSIMPSFGVEEAQRLVTQQDDGDGNGLVLNVELLRDMLANFHQEVGGLLQGNEDEGHADDE</sequence>
<dbReference type="PANTHER" id="PTHR22684:SF0">
    <property type="entry name" value="RIBOSOME QUALITY CONTROL COMPLEX SUBUNIT TCF25"/>
    <property type="match status" value="1"/>
</dbReference>
<dbReference type="PANTHER" id="PTHR22684">
    <property type="entry name" value="NULP1-RELATED"/>
    <property type="match status" value="1"/>
</dbReference>
<evidence type="ECO:0000313" key="2">
    <source>
        <dbReference type="EMBL" id="KNC83332.1"/>
    </source>
</evidence>
<dbReference type="Proteomes" id="UP000054560">
    <property type="component" value="Unassembled WGS sequence"/>
</dbReference>
<keyword evidence="3" id="KW-1185">Reference proteome</keyword>
<feature type="compositionally biased region" description="Basic and acidic residues" evidence="1">
    <location>
        <begin position="136"/>
        <end position="147"/>
    </location>
</feature>
<feature type="compositionally biased region" description="Acidic residues" evidence="1">
    <location>
        <begin position="55"/>
        <end position="71"/>
    </location>
</feature>
<organism evidence="2 3">
    <name type="scientific">Sphaeroforma arctica JP610</name>
    <dbReference type="NCBI Taxonomy" id="667725"/>
    <lineage>
        <taxon>Eukaryota</taxon>
        <taxon>Ichthyosporea</taxon>
        <taxon>Ichthyophonida</taxon>
        <taxon>Sphaeroforma</taxon>
    </lineage>
</organism>
<dbReference type="GeneID" id="25904931"/>
<evidence type="ECO:0008006" key="4">
    <source>
        <dbReference type="Google" id="ProtNLM"/>
    </source>
</evidence>
<reference evidence="2 3" key="1">
    <citation type="submission" date="2011-02" db="EMBL/GenBank/DDBJ databases">
        <title>The Genome Sequence of Sphaeroforma arctica JP610.</title>
        <authorList>
            <consortium name="The Broad Institute Genome Sequencing Platform"/>
            <person name="Russ C."/>
            <person name="Cuomo C."/>
            <person name="Young S.K."/>
            <person name="Zeng Q."/>
            <person name="Gargeya S."/>
            <person name="Alvarado L."/>
            <person name="Berlin A."/>
            <person name="Chapman S.B."/>
            <person name="Chen Z."/>
            <person name="Freedman E."/>
            <person name="Gellesch M."/>
            <person name="Goldberg J."/>
            <person name="Griggs A."/>
            <person name="Gujja S."/>
            <person name="Heilman E."/>
            <person name="Heiman D."/>
            <person name="Howarth C."/>
            <person name="Mehta T."/>
            <person name="Neiman D."/>
            <person name="Pearson M."/>
            <person name="Roberts A."/>
            <person name="Saif S."/>
            <person name="Shea T."/>
            <person name="Shenoy N."/>
            <person name="Sisk P."/>
            <person name="Stolte C."/>
            <person name="Sykes S."/>
            <person name="White J."/>
            <person name="Yandava C."/>
            <person name="Burger G."/>
            <person name="Gray M.W."/>
            <person name="Holland P.W.H."/>
            <person name="King N."/>
            <person name="Lang F.B.F."/>
            <person name="Roger A.J."/>
            <person name="Ruiz-Trillo I."/>
            <person name="Haas B."/>
            <person name="Nusbaum C."/>
            <person name="Birren B."/>
        </authorList>
    </citation>
    <scope>NUCLEOTIDE SEQUENCE [LARGE SCALE GENOMIC DNA]</scope>
    <source>
        <strain evidence="2 3">JP610</strain>
    </source>
</reference>
<dbReference type="InterPro" id="IPR006994">
    <property type="entry name" value="TCF25/Rqc1"/>
</dbReference>
<dbReference type="RefSeq" id="XP_014157234.1">
    <property type="nucleotide sequence ID" value="XM_014301759.1"/>
</dbReference>
<evidence type="ECO:0000256" key="1">
    <source>
        <dbReference type="SAM" id="MobiDB-lite"/>
    </source>
</evidence>
<proteinExistence type="predicted"/>
<dbReference type="AlphaFoldDB" id="A0A0L0G2H1"/>